<feature type="domain" description="NusG-like N-terminal" evidence="4">
    <location>
        <begin position="8"/>
        <end position="103"/>
    </location>
</feature>
<keyword evidence="1" id="KW-0889">Transcription antitermination</keyword>
<evidence type="ECO:0000259" key="4">
    <source>
        <dbReference type="SMART" id="SM00738"/>
    </source>
</evidence>
<dbReference type="InterPro" id="IPR036735">
    <property type="entry name" value="NGN_dom_sf"/>
</dbReference>
<proteinExistence type="predicted"/>
<dbReference type="NCBIfam" id="NF033644">
    <property type="entry name" value="antiterm_UpxY"/>
    <property type="match status" value="1"/>
</dbReference>
<dbReference type="AlphaFoldDB" id="A0A327R2V7"/>
<dbReference type="Pfam" id="PF02357">
    <property type="entry name" value="NusG"/>
    <property type="match status" value="1"/>
</dbReference>
<keyword evidence="5" id="KW-0648">Protein biosynthesis</keyword>
<protein>
    <submittedName>
        <fullName evidence="5">Transcription elongation factor/antiterminator RfaH</fullName>
    </submittedName>
</protein>
<dbReference type="CDD" id="cd09895">
    <property type="entry name" value="NGN_SP_UpxY"/>
    <property type="match status" value="1"/>
</dbReference>
<dbReference type="InterPro" id="IPR043425">
    <property type="entry name" value="NusG-like"/>
</dbReference>
<dbReference type="RefSeq" id="WP_111596251.1">
    <property type="nucleotide sequence ID" value="NZ_QLLL01000001.1"/>
</dbReference>
<dbReference type="PANTHER" id="PTHR30265:SF4">
    <property type="entry name" value="KOW MOTIF FAMILY PROTEIN, EXPRESSED"/>
    <property type="match status" value="1"/>
</dbReference>
<evidence type="ECO:0000256" key="1">
    <source>
        <dbReference type="ARBA" id="ARBA00022814"/>
    </source>
</evidence>
<dbReference type="InterPro" id="IPR006645">
    <property type="entry name" value="NGN-like_dom"/>
</dbReference>
<evidence type="ECO:0000313" key="6">
    <source>
        <dbReference type="Proteomes" id="UP000249547"/>
    </source>
</evidence>
<dbReference type="GO" id="GO:0006354">
    <property type="term" value="P:DNA-templated transcription elongation"/>
    <property type="evidence" value="ECO:0007669"/>
    <property type="project" value="InterPro"/>
</dbReference>
<keyword evidence="2" id="KW-0805">Transcription regulation</keyword>
<dbReference type="GO" id="GO:0031564">
    <property type="term" value="P:transcription antitermination"/>
    <property type="evidence" value="ECO:0007669"/>
    <property type="project" value="UniProtKB-KW"/>
</dbReference>
<dbReference type="PANTHER" id="PTHR30265">
    <property type="entry name" value="RHO-INTERACTING TRANSCRIPTION TERMINATION FACTOR NUSG"/>
    <property type="match status" value="1"/>
</dbReference>
<keyword evidence="5" id="KW-0251">Elongation factor</keyword>
<evidence type="ECO:0000256" key="3">
    <source>
        <dbReference type="ARBA" id="ARBA00023163"/>
    </source>
</evidence>
<organism evidence="5 6">
    <name type="scientific">Chitinophaga skermanii</name>
    <dbReference type="NCBI Taxonomy" id="331697"/>
    <lineage>
        <taxon>Bacteria</taxon>
        <taxon>Pseudomonadati</taxon>
        <taxon>Bacteroidota</taxon>
        <taxon>Chitinophagia</taxon>
        <taxon>Chitinophagales</taxon>
        <taxon>Chitinophagaceae</taxon>
        <taxon>Chitinophaga</taxon>
    </lineage>
</organism>
<reference evidence="5 6" key="1">
    <citation type="submission" date="2018-06" db="EMBL/GenBank/DDBJ databases">
        <title>Genomic Encyclopedia of Archaeal and Bacterial Type Strains, Phase II (KMG-II): from individual species to whole genera.</title>
        <authorList>
            <person name="Goeker M."/>
        </authorList>
    </citation>
    <scope>NUCLEOTIDE SEQUENCE [LARGE SCALE GENOMIC DNA]</scope>
    <source>
        <strain evidence="5 6">DSM 23857</strain>
    </source>
</reference>
<comment type="caution">
    <text evidence="5">The sequence shown here is derived from an EMBL/GenBank/DDBJ whole genome shotgun (WGS) entry which is preliminary data.</text>
</comment>
<dbReference type="EMBL" id="QLLL01000001">
    <property type="protein sequence ID" value="RAJ11156.1"/>
    <property type="molecule type" value="Genomic_DNA"/>
</dbReference>
<evidence type="ECO:0000256" key="2">
    <source>
        <dbReference type="ARBA" id="ARBA00023015"/>
    </source>
</evidence>
<dbReference type="Gene3D" id="3.30.70.940">
    <property type="entry name" value="NusG, N-terminal domain"/>
    <property type="match status" value="1"/>
</dbReference>
<keyword evidence="3" id="KW-0804">Transcription</keyword>
<dbReference type="SUPFAM" id="SSF82679">
    <property type="entry name" value="N-utilization substance G protein NusG, N-terminal domain"/>
    <property type="match status" value="1"/>
</dbReference>
<dbReference type="GO" id="GO:0003746">
    <property type="term" value="F:translation elongation factor activity"/>
    <property type="evidence" value="ECO:0007669"/>
    <property type="project" value="UniProtKB-KW"/>
</dbReference>
<keyword evidence="6" id="KW-1185">Reference proteome</keyword>
<dbReference type="SMART" id="SM00738">
    <property type="entry name" value="NGN"/>
    <property type="match status" value="1"/>
</dbReference>
<sequence length="168" mass="19409">MQPNNLCNWYVLYTRFKSERKVAKQLSDAGIETYVPLRTVRKQWSDRMKMMEEPLFWNYVFVKINLKERFKILATSGVVQFVSFENQPVEMAEKEIENIRIIESSATDVHLESIFIAGDKVLVTKGVFNGMEGILVKKSSKDRLVLKLPVLKQAISIEMPEAYVSKVS</sequence>
<name>A0A327R2V7_9BACT</name>
<dbReference type="Proteomes" id="UP000249547">
    <property type="component" value="Unassembled WGS sequence"/>
</dbReference>
<evidence type="ECO:0000313" key="5">
    <source>
        <dbReference type="EMBL" id="RAJ11156.1"/>
    </source>
</evidence>
<gene>
    <name evidence="5" type="ORF">LX64_00764</name>
</gene>
<dbReference type="OrthoDB" id="9796143at2"/>
<accession>A0A327R2V7</accession>